<evidence type="ECO:0000256" key="1">
    <source>
        <dbReference type="ARBA" id="ARBA00022475"/>
    </source>
</evidence>
<dbReference type="Pfam" id="PF00535">
    <property type="entry name" value="Glycos_transf_2"/>
    <property type="match status" value="1"/>
</dbReference>
<evidence type="ECO:0000259" key="8">
    <source>
        <dbReference type="Pfam" id="PF00535"/>
    </source>
</evidence>
<feature type="domain" description="Glycosyltransferase 2-like" evidence="8">
    <location>
        <begin position="29"/>
        <end position="191"/>
    </location>
</feature>
<evidence type="ECO:0000256" key="7">
    <source>
        <dbReference type="ARBA" id="ARBA00023136"/>
    </source>
</evidence>
<dbReference type="InterPro" id="IPR001173">
    <property type="entry name" value="Glyco_trans_2-like"/>
</dbReference>
<dbReference type="EMBL" id="DTQM01000003">
    <property type="protein sequence ID" value="HGC41665.1"/>
    <property type="molecule type" value="Genomic_DNA"/>
</dbReference>
<sequence length="265" mass="28703">MPETPDRETSPPALAVVAPPLSVVVPALSVVVPVRDEAENILPLVAEIAAVLAGLAYEIVYVDDASTDATPARLAEALALAPLRRLRHSRPCGQSIAVVSGVRAARGAWIVTLDGDGQNDPADIPRLYAAAQAEERRADRPVLIVGRRDKRRDRLMKRLGSRIANRVRAAILGDATPDSGCGLKIFRRAAFLELPAFDHMHRFLPALFIRAGGRVVSLAVNHRPRASGRSHYGTLDRLAAGLVDLCGVMWLMRRWHPPAARDLDA</sequence>
<dbReference type="FunFam" id="3.90.550.10:FF:000170">
    <property type="entry name" value="Dolichol-phosphate mannosyltransferase"/>
    <property type="match status" value="1"/>
</dbReference>
<comment type="caution">
    <text evidence="9">The sequence shown here is derived from an EMBL/GenBank/DDBJ whole genome shotgun (WGS) entry which is preliminary data.</text>
</comment>
<name>A0A8J4H9U3_9PROT</name>
<proteinExistence type="predicted"/>
<dbReference type="GO" id="GO:0009103">
    <property type="term" value="P:lipopolysaccharide biosynthetic process"/>
    <property type="evidence" value="ECO:0007669"/>
    <property type="project" value="UniProtKB-KW"/>
</dbReference>
<dbReference type="GO" id="GO:0005886">
    <property type="term" value="C:plasma membrane"/>
    <property type="evidence" value="ECO:0007669"/>
    <property type="project" value="TreeGrafter"/>
</dbReference>
<evidence type="ECO:0000256" key="4">
    <source>
        <dbReference type="ARBA" id="ARBA00022692"/>
    </source>
</evidence>
<dbReference type="AlphaFoldDB" id="A0A8J4H9U3"/>
<evidence type="ECO:0000256" key="5">
    <source>
        <dbReference type="ARBA" id="ARBA00022985"/>
    </source>
</evidence>
<evidence type="ECO:0000256" key="6">
    <source>
        <dbReference type="ARBA" id="ARBA00022989"/>
    </source>
</evidence>
<keyword evidence="1" id="KW-1003">Cell membrane</keyword>
<gene>
    <name evidence="9" type="ORF">ENY07_00335</name>
</gene>
<evidence type="ECO:0000313" key="9">
    <source>
        <dbReference type="EMBL" id="HGC41665.1"/>
    </source>
</evidence>
<dbReference type="GO" id="GO:0099621">
    <property type="term" value="F:undecaprenyl-phosphate 4-deoxy-4-formamido-L-arabinose transferase activity"/>
    <property type="evidence" value="ECO:0007669"/>
    <property type="project" value="TreeGrafter"/>
</dbReference>
<dbReference type="PANTHER" id="PTHR48090:SF3">
    <property type="entry name" value="UNDECAPRENYL-PHOSPHATE 4-DEOXY-4-FORMAMIDO-L-ARABINOSE TRANSFERASE"/>
    <property type="match status" value="1"/>
</dbReference>
<dbReference type="InterPro" id="IPR029044">
    <property type="entry name" value="Nucleotide-diphossugar_trans"/>
</dbReference>
<evidence type="ECO:0000256" key="3">
    <source>
        <dbReference type="ARBA" id="ARBA00022679"/>
    </source>
</evidence>
<keyword evidence="7" id="KW-0472">Membrane</keyword>
<dbReference type="SUPFAM" id="SSF53448">
    <property type="entry name" value="Nucleotide-diphospho-sugar transferases"/>
    <property type="match status" value="1"/>
</dbReference>
<organism evidence="9">
    <name type="scientific">Acidicaldus sp</name>
    <dbReference type="NCBI Taxonomy" id="1872105"/>
    <lineage>
        <taxon>Bacteria</taxon>
        <taxon>Pseudomonadati</taxon>
        <taxon>Pseudomonadota</taxon>
        <taxon>Alphaproteobacteria</taxon>
        <taxon>Acetobacterales</taxon>
        <taxon>Acetobacteraceae</taxon>
        <taxon>Acidicaldus</taxon>
    </lineage>
</organism>
<dbReference type="PANTHER" id="PTHR48090">
    <property type="entry name" value="UNDECAPRENYL-PHOSPHATE 4-DEOXY-4-FORMAMIDO-L-ARABINOSE TRANSFERASE-RELATED"/>
    <property type="match status" value="1"/>
</dbReference>
<keyword evidence="6" id="KW-1133">Transmembrane helix</keyword>
<protein>
    <submittedName>
        <fullName evidence="9">Glycosyltransferase</fullName>
    </submittedName>
</protein>
<keyword evidence="5" id="KW-0448">Lipopolysaccharide biosynthesis</keyword>
<evidence type="ECO:0000256" key="2">
    <source>
        <dbReference type="ARBA" id="ARBA00022676"/>
    </source>
</evidence>
<dbReference type="InterPro" id="IPR050256">
    <property type="entry name" value="Glycosyltransferase_2"/>
</dbReference>
<keyword evidence="4" id="KW-0812">Transmembrane</keyword>
<keyword evidence="2" id="KW-0328">Glycosyltransferase</keyword>
<dbReference type="Gene3D" id="3.90.550.10">
    <property type="entry name" value="Spore Coat Polysaccharide Biosynthesis Protein SpsA, Chain A"/>
    <property type="match status" value="1"/>
</dbReference>
<accession>A0A8J4H9U3</accession>
<reference evidence="9" key="1">
    <citation type="journal article" date="2020" name="mSystems">
        <title>Genome- and Community-Level Interaction Insights into Carbon Utilization and Element Cycling Functions of Hydrothermarchaeota in Hydrothermal Sediment.</title>
        <authorList>
            <person name="Zhou Z."/>
            <person name="Liu Y."/>
            <person name="Xu W."/>
            <person name="Pan J."/>
            <person name="Luo Z.H."/>
            <person name="Li M."/>
        </authorList>
    </citation>
    <scope>NUCLEOTIDE SEQUENCE</scope>
    <source>
        <strain evidence="9">SpSt-997</strain>
    </source>
</reference>
<keyword evidence="3" id="KW-0808">Transferase</keyword>